<comment type="caution">
    <text evidence="5">The sequence shown here is derived from an EMBL/GenBank/DDBJ whole genome shotgun (WGS) entry which is preliminary data.</text>
</comment>
<dbReference type="GO" id="GO:0003677">
    <property type="term" value="F:DNA binding"/>
    <property type="evidence" value="ECO:0007669"/>
    <property type="project" value="UniProtKB-KW"/>
</dbReference>
<dbReference type="PANTHER" id="PTHR44846">
    <property type="entry name" value="MANNOSYL-D-GLYCERATE TRANSPORT/METABOLISM SYSTEM REPRESSOR MNGR-RELATED"/>
    <property type="match status" value="1"/>
</dbReference>
<evidence type="ECO:0000313" key="5">
    <source>
        <dbReference type="EMBL" id="TDC02983.1"/>
    </source>
</evidence>
<dbReference type="PANTHER" id="PTHR44846:SF17">
    <property type="entry name" value="GNTR-FAMILY TRANSCRIPTIONAL REGULATOR"/>
    <property type="match status" value="1"/>
</dbReference>
<evidence type="ECO:0000256" key="1">
    <source>
        <dbReference type="ARBA" id="ARBA00023015"/>
    </source>
</evidence>
<sequence>MLDREGPVPLYVQVADVIHQRITSGKLRTGDPVPSETALEAEFDIARSTARNVARELRRRRLVHTVRGEGTFVGPVGVPREKPIRAKYAIIADDLAARIRRGELRPNRAIPSEQVLMRQYGVAKVTARLAVSRLREQRWVVTVPHRGTYVCDPTRWPVSP</sequence>
<dbReference type="AlphaFoldDB" id="A0A4R4N6U4"/>
<dbReference type="SUPFAM" id="SSF46785">
    <property type="entry name" value="Winged helix' DNA-binding domain"/>
    <property type="match status" value="2"/>
</dbReference>
<evidence type="ECO:0000256" key="3">
    <source>
        <dbReference type="ARBA" id="ARBA00023163"/>
    </source>
</evidence>
<protein>
    <submittedName>
        <fullName evidence="5">GntR family transcriptional regulator</fullName>
    </submittedName>
</protein>
<dbReference type="EMBL" id="SMJZ01000123">
    <property type="protein sequence ID" value="TDC02983.1"/>
    <property type="molecule type" value="Genomic_DNA"/>
</dbReference>
<dbReference type="InterPro" id="IPR050679">
    <property type="entry name" value="Bact_HTH_transcr_reg"/>
</dbReference>
<accession>A0A4R4N6U4</accession>
<evidence type="ECO:0000256" key="2">
    <source>
        <dbReference type="ARBA" id="ARBA00023125"/>
    </source>
</evidence>
<feature type="domain" description="HTH gntR-type" evidence="4">
    <location>
        <begin position="8"/>
        <end position="76"/>
    </location>
</feature>
<dbReference type="InterPro" id="IPR000524">
    <property type="entry name" value="Tscrpt_reg_HTH_GntR"/>
</dbReference>
<dbReference type="InterPro" id="IPR036390">
    <property type="entry name" value="WH_DNA-bd_sf"/>
</dbReference>
<dbReference type="Proteomes" id="UP000295157">
    <property type="component" value="Unassembled WGS sequence"/>
</dbReference>
<dbReference type="PROSITE" id="PS50949">
    <property type="entry name" value="HTH_GNTR"/>
    <property type="match status" value="2"/>
</dbReference>
<dbReference type="RefSeq" id="WP_132336530.1">
    <property type="nucleotide sequence ID" value="NZ_SMJZ01000123.1"/>
</dbReference>
<dbReference type="Pfam" id="PF00392">
    <property type="entry name" value="GntR"/>
    <property type="match status" value="2"/>
</dbReference>
<dbReference type="Gene3D" id="1.10.10.10">
    <property type="entry name" value="Winged helix-like DNA-binding domain superfamily/Winged helix DNA-binding domain"/>
    <property type="match status" value="2"/>
</dbReference>
<keyword evidence="3" id="KW-0804">Transcription</keyword>
<feature type="domain" description="HTH gntR-type" evidence="4">
    <location>
        <begin position="85"/>
        <end position="153"/>
    </location>
</feature>
<dbReference type="OrthoDB" id="4338617at2"/>
<dbReference type="SMART" id="SM00345">
    <property type="entry name" value="HTH_GNTR"/>
    <property type="match status" value="2"/>
</dbReference>
<dbReference type="CDD" id="cd07377">
    <property type="entry name" value="WHTH_GntR"/>
    <property type="match status" value="2"/>
</dbReference>
<dbReference type="GO" id="GO:0003700">
    <property type="term" value="F:DNA-binding transcription factor activity"/>
    <property type="evidence" value="ECO:0007669"/>
    <property type="project" value="InterPro"/>
</dbReference>
<keyword evidence="6" id="KW-1185">Reference proteome</keyword>
<reference evidence="5 6" key="1">
    <citation type="submission" date="2019-02" db="EMBL/GenBank/DDBJ databases">
        <title>Draft genome sequences of novel Actinobacteria.</title>
        <authorList>
            <person name="Sahin N."/>
            <person name="Ay H."/>
            <person name="Saygin H."/>
        </authorList>
    </citation>
    <scope>NUCLEOTIDE SEQUENCE [LARGE SCALE GENOMIC DNA]</scope>
    <source>
        <strain evidence="5 6">KC201</strain>
    </source>
</reference>
<gene>
    <name evidence="5" type="ORF">E1267_27755</name>
</gene>
<dbReference type="InterPro" id="IPR036388">
    <property type="entry name" value="WH-like_DNA-bd_sf"/>
</dbReference>
<evidence type="ECO:0000259" key="4">
    <source>
        <dbReference type="PROSITE" id="PS50949"/>
    </source>
</evidence>
<keyword evidence="2" id="KW-0238">DNA-binding</keyword>
<keyword evidence="1" id="KW-0805">Transcription regulation</keyword>
<organism evidence="5 6">
    <name type="scientific">Nonomuraea longispora</name>
    <dbReference type="NCBI Taxonomy" id="1848320"/>
    <lineage>
        <taxon>Bacteria</taxon>
        <taxon>Bacillati</taxon>
        <taxon>Actinomycetota</taxon>
        <taxon>Actinomycetes</taxon>
        <taxon>Streptosporangiales</taxon>
        <taxon>Streptosporangiaceae</taxon>
        <taxon>Nonomuraea</taxon>
    </lineage>
</organism>
<dbReference type="GO" id="GO:0045892">
    <property type="term" value="P:negative regulation of DNA-templated transcription"/>
    <property type="evidence" value="ECO:0007669"/>
    <property type="project" value="TreeGrafter"/>
</dbReference>
<name>A0A4R4N6U4_9ACTN</name>
<evidence type="ECO:0000313" key="6">
    <source>
        <dbReference type="Proteomes" id="UP000295157"/>
    </source>
</evidence>
<proteinExistence type="predicted"/>